<dbReference type="Gene3D" id="3.30.420.40">
    <property type="match status" value="2"/>
</dbReference>
<name>A0A0K6I2I5_9HYPH</name>
<dbReference type="InterPro" id="IPR036388">
    <property type="entry name" value="WH-like_DNA-bd_sf"/>
</dbReference>
<dbReference type="SUPFAM" id="SSF53067">
    <property type="entry name" value="Actin-like ATPase domain"/>
    <property type="match status" value="1"/>
</dbReference>
<dbReference type="PROSITE" id="PS01125">
    <property type="entry name" value="ROK"/>
    <property type="match status" value="1"/>
</dbReference>
<dbReference type="InterPro" id="IPR000600">
    <property type="entry name" value="ROK"/>
</dbReference>
<dbReference type="PANTHER" id="PTHR18964:SF173">
    <property type="entry name" value="GLUCOKINASE"/>
    <property type="match status" value="1"/>
</dbReference>
<dbReference type="InterPro" id="IPR049874">
    <property type="entry name" value="ROK_cs"/>
</dbReference>
<dbReference type="EMBL" id="CYHE01000007">
    <property type="protein sequence ID" value="CUA97263.1"/>
    <property type="molecule type" value="Genomic_DNA"/>
</dbReference>
<dbReference type="PANTHER" id="PTHR18964">
    <property type="entry name" value="ROK (REPRESSOR, ORF, KINASE) FAMILY"/>
    <property type="match status" value="1"/>
</dbReference>
<dbReference type="OrthoDB" id="9810372at2"/>
<organism evidence="2 3">
    <name type="scientific">Pannonibacter indicus</name>
    <dbReference type="NCBI Taxonomy" id="466044"/>
    <lineage>
        <taxon>Bacteria</taxon>
        <taxon>Pseudomonadati</taxon>
        <taxon>Pseudomonadota</taxon>
        <taxon>Alphaproteobacteria</taxon>
        <taxon>Hyphomicrobiales</taxon>
        <taxon>Stappiaceae</taxon>
        <taxon>Pannonibacter</taxon>
    </lineage>
</organism>
<dbReference type="InterPro" id="IPR036390">
    <property type="entry name" value="WH_DNA-bd_sf"/>
</dbReference>
<accession>A0A0K6I2I5</accession>
<dbReference type="Pfam" id="PF00480">
    <property type="entry name" value="ROK"/>
    <property type="match status" value="1"/>
</dbReference>
<dbReference type="Proteomes" id="UP000183900">
    <property type="component" value="Unassembled WGS sequence"/>
</dbReference>
<dbReference type="GO" id="GO:0016301">
    <property type="term" value="F:kinase activity"/>
    <property type="evidence" value="ECO:0007669"/>
    <property type="project" value="UniProtKB-KW"/>
</dbReference>
<dbReference type="AlphaFoldDB" id="A0A0K6I2I5"/>
<proteinExistence type="inferred from homology"/>
<protein>
    <submittedName>
        <fullName evidence="2">Sugar kinase of the NBD/HSP70 family, may contain an N-terminal HTH domain</fullName>
    </submittedName>
</protein>
<reference evidence="3" key="1">
    <citation type="submission" date="2015-08" db="EMBL/GenBank/DDBJ databases">
        <authorList>
            <person name="Varghese N."/>
        </authorList>
    </citation>
    <scope>NUCLEOTIDE SEQUENCE [LARGE SCALE GENOMIC DNA]</scope>
    <source>
        <strain evidence="3">DSM 23407</strain>
    </source>
</reference>
<evidence type="ECO:0000313" key="2">
    <source>
        <dbReference type="EMBL" id="CUA97263.1"/>
    </source>
</evidence>
<dbReference type="RefSeq" id="WP_055455947.1">
    <property type="nucleotide sequence ID" value="NZ_CYHE01000007.1"/>
</dbReference>
<evidence type="ECO:0000256" key="1">
    <source>
        <dbReference type="ARBA" id="ARBA00006479"/>
    </source>
</evidence>
<dbReference type="InterPro" id="IPR043129">
    <property type="entry name" value="ATPase_NBD"/>
</dbReference>
<dbReference type="SUPFAM" id="SSF46785">
    <property type="entry name" value="Winged helix' DNA-binding domain"/>
    <property type="match status" value="1"/>
</dbReference>
<gene>
    <name evidence="2" type="ORF">Ga0061067_10775</name>
</gene>
<sequence>MTQTANRDQIRKRNRSIILQTLRREGQMARIDLGRATRLSPATITAITSDMLDEGLIAGIETEEPRAAQSRGRPRSMLALNGAAASVISLRISVNWIDLALADFTGKIIFSRKYPFDTTRADAESFPDLLCSTITSFVEESGANPATVQEIGVASQGIVDRVRGEIVWSPAFKGRNIPVVAPIRSRLGARCFLTNDTNMITEALHWSEPERYSGTFAVLMVDYGVGMGLFLDGHLFVGATGAAAEIGHANHIPGGALCRCGKRGCLEAYLADYALLRQVLGLPDDTDPRSLPVNSQTFDDLYCKAKAGDPHVRAVFNSAGKALGIGLARLLAIIEPARIVLTGAGIEAFEFMEAGMHQALEEVLVEDLRRHLVIDVVEWNEDFIRRGLVAQAMRRLDESLTGQPEGISPRASLIRQGASKEI</sequence>
<keyword evidence="2" id="KW-0418">Kinase</keyword>
<keyword evidence="2" id="KW-0808">Transferase</keyword>
<dbReference type="Gene3D" id="1.10.10.10">
    <property type="entry name" value="Winged helix-like DNA-binding domain superfamily/Winged helix DNA-binding domain"/>
    <property type="match status" value="1"/>
</dbReference>
<evidence type="ECO:0000313" key="3">
    <source>
        <dbReference type="Proteomes" id="UP000183900"/>
    </source>
</evidence>
<keyword evidence="3" id="KW-1185">Reference proteome</keyword>
<comment type="similarity">
    <text evidence="1">Belongs to the ROK (NagC/XylR) family.</text>
</comment>